<proteinExistence type="predicted"/>
<dbReference type="Proteomes" id="UP000018735">
    <property type="component" value="Chromosome"/>
</dbReference>
<evidence type="ECO:0000313" key="3">
    <source>
        <dbReference type="Proteomes" id="UP000018735"/>
    </source>
</evidence>
<name>A0A0F6CLW1_MYCGL</name>
<dbReference type="EMBL" id="CP006916">
    <property type="protein sequence ID" value="AHV85413.1"/>
    <property type="molecule type" value="Genomic_DNA"/>
</dbReference>
<evidence type="ECO:0000256" key="1">
    <source>
        <dbReference type="SAM" id="Phobius"/>
    </source>
</evidence>
<feature type="transmembrane region" description="Helical" evidence="1">
    <location>
        <begin position="20"/>
        <end position="35"/>
    </location>
</feature>
<accession>A0A0F6CLW1</accession>
<sequence length="41" mass="5072">MIELDLFKDNRQQSLRNKKIIVLLIYNLVYALYKYKKPTRK</sequence>
<keyword evidence="1" id="KW-0812">Transmembrane</keyword>
<organism evidence="2 3">
    <name type="scientific">Mycoplasmoides gallisepticum S6</name>
    <dbReference type="NCBI Taxonomy" id="1006581"/>
    <lineage>
        <taxon>Bacteria</taxon>
        <taxon>Bacillati</taxon>
        <taxon>Mycoplasmatota</taxon>
        <taxon>Mycoplasmoidales</taxon>
        <taxon>Mycoplasmoidaceae</taxon>
        <taxon>Mycoplasmoides</taxon>
    </lineage>
</organism>
<evidence type="ECO:0000313" key="2">
    <source>
        <dbReference type="EMBL" id="AHV85413.1"/>
    </source>
</evidence>
<keyword evidence="1" id="KW-1133">Transmembrane helix</keyword>
<keyword evidence="1" id="KW-0472">Membrane</keyword>
<protein>
    <submittedName>
        <fullName evidence="2">Uncharacterized protein</fullName>
    </submittedName>
</protein>
<gene>
    <name evidence="2" type="ORF">GCW_91197</name>
</gene>
<dbReference type="HOGENOM" id="CLU_3273010_0_0_14"/>
<reference evidence="2 3" key="1">
    <citation type="journal article" date="2011" name="PLoS ONE">
        <title>Core proteome of the minimal cell: comparative proteomics of three mollicute species.</title>
        <authorList>
            <person name="Fisunov G.Y."/>
            <person name="Alexeev D.G."/>
            <person name="Bazaleev N.A."/>
            <person name="Ladygina V.G."/>
            <person name="Galyamina M.A."/>
            <person name="Kondratov I.G."/>
            <person name="Zhukova N.A."/>
            <person name="Serebryakova M.V."/>
            <person name="Demina I.A."/>
            <person name="Govorun V.M."/>
        </authorList>
    </citation>
    <scope>NUCLEOTIDE SEQUENCE [LARGE SCALE GENOMIC DNA]</scope>
    <source>
        <strain evidence="2 3">S6</strain>
    </source>
</reference>
<dbReference type="AlphaFoldDB" id="A0A0F6CLW1"/>
<dbReference type="KEGG" id="mgz:GCW_91197"/>